<feature type="compositionally biased region" description="Basic and acidic residues" evidence="1">
    <location>
        <begin position="350"/>
        <end position="362"/>
    </location>
</feature>
<dbReference type="EMBL" id="QXQA01000015">
    <property type="protein sequence ID" value="RIX50267.1"/>
    <property type="molecule type" value="Genomic_DNA"/>
</dbReference>
<proteinExistence type="predicted"/>
<gene>
    <name evidence="4" type="ORF">D3P08_20665</name>
</gene>
<dbReference type="InterPro" id="IPR043725">
    <property type="entry name" value="DUF5667"/>
</dbReference>
<feature type="compositionally biased region" description="Low complexity" evidence="1">
    <location>
        <begin position="259"/>
        <end position="275"/>
    </location>
</feature>
<evidence type="ECO:0000313" key="5">
    <source>
        <dbReference type="Proteomes" id="UP000266482"/>
    </source>
</evidence>
<feature type="compositionally biased region" description="Low complexity" evidence="1">
    <location>
        <begin position="314"/>
        <end position="326"/>
    </location>
</feature>
<feature type="compositionally biased region" description="Basic and acidic residues" evidence="1">
    <location>
        <begin position="327"/>
        <end position="337"/>
    </location>
</feature>
<feature type="compositionally biased region" description="Polar residues" evidence="1">
    <location>
        <begin position="279"/>
        <end position="305"/>
    </location>
</feature>
<keyword evidence="5" id="KW-1185">Reference proteome</keyword>
<reference evidence="4 5" key="1">
    <citation type="submission" date="2018-09" db="EMBL/GenBank/DDBJ databases">
        <title>Paenibacillus aracenensis nov. sp. isolated from a cave in southern Spain.</title>
        <authorList>
            <person name="Jurado V."/>
            <person name="Gutierrez-Patricio S."/>
            <person name="Gonzalez-Pimentel J.L."/>
            <person name="Miller A.Z."/>
            <person name="Laiz L."/>
            <person name="Saiz-Jimenez C."/>
        </authorList>
    </citation>
    <scope>NUCLEOTIDE SEQUENCE [LARGE SCALE GENOMIC DNA]</scope>
    <source>
        <strain evidence="4 5">DSM 22867</strain>
    </source>
</reference>
<protein>
    <recommendedName>
        <fullName evidence="3">DUF5667 domain-containing protein</fullName>
    </recommendedName>
</protein>
<accession>A0A3A1UNY1</accession>
<organism evidence="4 5">
    <name type="scientific">Paenibacillus nanensis</name>
    <dbReference type="NCBI Taxonomy" id="393251"/>
    <lineage>
        <taxon>Bacteria</taxon>
        <taxon>Bacillati</taxon>
        <taxon>Bacillota</taxon>
        <taxon>Bacilli</taxon>
        <taxon>Bacillales</taxon>
        <taxon>Paenibacillaceae</taxon>
        <taxon>Paenibacillus</taxon>
    </lineage>
</organism>
<dbReference type="RefSeq" id="WP_119602016.1">
    <property type="nucleotide sequence ID" value="NZ_QXQA01000015.1"/>
</dbReference>
<dbReference type="AlphaFoldDB" id="A0A3A1UNY1"/>
<dbReference type="Pfam" id="PF18915">
    <property type="entry name" value="DUF5667"/>
    <property type="match status" value="1"/>
</dbReference>
<feature type="domain" description="DUF5667" evidence="3">
    <location>
        <begin position="64"/>
        <end position="152"/>
    </location>
</feature>
<name>A0A3A1UNY1_9BACL</name>
<feature type="region of interest" description="Disordered" evidence="1">
    <location>
        <begin position="257"/>
        <end position="362"/>
    </location>
</feature>
<dbReference type="OrthoDB" id="2456753at2"/>
<feature type="region of interest" description="Disordered" evidence="1">
    <location>
        <begin position="137"/>
        <end position="196"/>
    </location>
</feature>
<feature type="signal peptide" evidence="2">
    <location>
        <begin position="1"/>
        <end position="31"/>
    </location>
</feature>
<feature type="compositionally biased region" description="Low complexity" evidence="1">
    <location>
        <begin position="142"/>
        <end position="187"/>
    </location>
</feature>
<evidence type="ECO:0000313" key="4">
    <source>
        <dbReference type="EMBL" id="RIX50267.1"/>
    </source>
</evidence>
<evidence type="ECO:0000259" key="3">
    <source>
        <dbReference type="Pfam" id="PF18915"/>
    </source>
</evidence>
<sequence length="362" mass="38073">MRTRKDIKGFVAKSTIISVLALSVGTGSAFADEAELQTTVSVDQAATISVQDNQSLNEQEAPALVPGDFFYFVKTIYERIQLSLASNDMEEAILLAKFAQERLAESAVLLAEGKAEEAEEALQLSLAQQQQAIDTAANVTDSTAPTSPAASTSEDKAQQSADAPAASASENTTVTDTAAENTTVAVTDSDDGTVEDEKVDVEPAQADQLKGSLKHNIVALAAALDKVKNPQAKQSLLKNITKSFAHLEKKLTKFNGETEAQVAASEEAGSASTTEDSLETTASSDVKAEASQSEVINASPATQVTEVDKKASESNKSAKANKQNSNKAKEKQSEKNNNKSNHSNPNAGKGKSEGQGHNKEGK</sequence>
<comment type="caution">
    <text evidence="4">The sequence shown here is derived from an EMBL/GenBank/DDBJ whole genome shotgun (WGS) entry which is preliminary data.</text>
</comment>
<dbReference type="Proteomes" id="UP000266482">
    <property type="component" value="Unassembled WGS sequence"/>
</dbReference>
<evidence type="ECO:0000256" key="2">
    <source>
        <dbReference type="SAM" id="SignalP"/>
    </source>
</evidence>
<keyword evidence="2" id="KW-0732">Signal</keyword>
<evidence type="ECO:0000256" key="1">
    <source>
        <dbReference type="SAM" id="MobiDB-lite"/>
    </source>
</evidence>
<feature type="chain" id="PRO_5017452423" description="DUF5667 domain-containing protein" evidence="2">
    <location>
        <begin position="32"/>
        <end position="362"/>
    </location>
</feature>